<reference evidence="3" key="1">
    <citation type="journal article" date="2019" name="Int. J. Syst. Evol. Microbiol.">
        <title>The Global Catalogue of Microorganisms (GCM) 10K type strain sequencing project: providing services to taxonomists for standard genome sequencing and annotation.</title>
        <authorList>
            <consortium name="The Broad Institute Genomics Platform"/>
            <consortium name="The Broad Institute Genome Sequencing Center for Infectious Disease"/>
            <person name="Wu L."/>
            <person name="Ma J."/>
        </authorList>
    </citation>
    <scope>NUCLEOTIDE SEQUENCE [LARGE SCALE GENOMIC DNA]</scope>
    <source>
        <strain evidence="3">JCM 16545</strain>
    </source>
</reference>
<gene>
    <name evidence="2" type="ORF">ACFSQZ_02760</name>
</gene>
<accession>A0ABW5E3D4</accession>
<dbReference type="Gene3D" id="1.10.3920.10">
    <property type="entry name" value="PA2201 C-terminal domain-like"/>
    <property type="match status" value="1"/>
</dbReference>
<dbReference type="InterPro" id="IPR028983">
    <property type="entry name" value="PA2201-like_C"/>
</dbReference>
<protein>
    <submittedName>
        <fullName evidence="2">PoNe immunity protein domain-containing protein</fullName>
    </submittedName>
</protein>
<evidence type="ECO:0000259" key="1">
    <source>
        <dbReference type="Pfam" id="PF08929"/>
    </source>
</evidence>
<dbReference type="Proteomes" id="UP001597297">
    <property type="component" value="Unassembled WGS sequence"/>
</dbReference>
<keyword evidence="3" id="KW-1185">Reference proteome</keyword>
<dbReference type="EMBL" id="JBHUJC010000007">
    <property type="protein sequence ID" value="MFD2275380.1"/>
    <property type="molecule type" value="Genomic_DNA"/>
</dbReference>
<proteinExistence type="predicted"/>
<sequence>MYSLDLSKARGQANTEEKQILSYLDRYIANSKEHAWSSYPKSWDNGKYFYFGTWAFEAAAVSAVTDIDDTIYRDHPYYPKELVDNYLCTP</sequence>
<evidence type="ECO:0000313" key="2">
    <source>
        <dbReference type="EMBL" id="MFD2275380.1"/>
    </source>
</evidence>
<organism evidence="2 3">
    <name type="scientific">Rubritalea spongiae</name>
    <dbReference type="NCBI Taxonomy" id="430797"/>
    <lineage>
        <taxon>Bacteria</taxon>
        <taxon>Pseudomonadati</taxon>
        <taxon>Verrucomicrobiota</taxon>
        <taxon>Verrucomicrobiia</taxon>
        <taxon>Verrucomicrobiales</taxon>
        <taxon>Rubritaleaceae</taxon>
        <taxon>Rubritalea</taxon>
    </lineage>
</organism>
<comment type="caution">
    <text evidence="2">The sequence shown here is derived from an EMBL/GenBank/DDBJ whole genome shotgun (WGS) entry which is preliminary data.</text>
</comment>
<dbReference type="InterPro" id="IPR015025">
    <property type="entry name" value="PoNi_C"/>
</dbReference>
<dbReference type="Pfam" id="PF08929">
    <property type="entry name" value="PoNi_C"/>
    <property type="match status" value="1"/>
</dbReference>
<dbReference type="SUPFAM" id="SSF140731">
    <property type="entry name" value="PA2201 C-terminal domain-like"/>
    <property type="match status" value="1"/>
</dbReference>
<name>A0ABW5E3D4_9BACT</name>
<feature type="domain" description="PoNi C-terminal" evidence="1">
    <location>
        <begin position="13"/>
        <end position="82"/>
    </location>
</feature>
<evidence type="ECO:0000313" key="3">
    <source>
        <dbReference type="Proteomes" id="UP001597297"/>
    </source>
</evidence>
<dbReference type="RefSeq" id="WP_377096522.1">
    <property type="nucleotide sequence ID" value="NZ_JBHSJM010000001.1"/>
</dbReference>